<dbReference type="HOGENOM" id="CLU_3099621_0_0_9"/>
<gene>
    <name evidence="1" type="ORF">HOLDEFILI_03853</name>
</gene>
<accession>B9YDD7</accession>
<reference evidence="1 2" key="2">
    <citation type="submission" date="2009-02" db="EMBL/GenBank/DDBJ databases">
        <title>Draft genome sequence of Holdemania filiformis DSM 12042.</title>
        <authorList>
            <person name="Sudarsanam P."/>
            <person name="Ley R."/>
            <person name="Guruge J."/>
            <person name="Turnbaugh P.J."/>
            <person name="Mahowald M."/>
            <person name="Liep D."/>
            <person name="Gordon J."/>
        </authorList>
    </citation>
    <scope>NUCLEOTIDE SEQUENCE [LARGE SCALE GENOMIC DNA]</scope>
    <source>
        <strain evidence="1 2">DSM 12042</strain>
    </source>
</reference>
<comment type="caution">
    <text evidence="1">The sequence shown here is derived from an EMBL/GenBank/DDBJ whole genome shotgun (WGS) entry which is preliminary data.</text>
</comment>
<name>B9YDD7_9FIRM</name>
<evidence type="ECO:0000313" key="1">
    <source>
        <dbReference type="EMBL" id="EEF65994.1"/>
    </source>
</evidence>
<protein>
    <submittedName>
        <fullName evidence="1">Uncharacterized protein</fullName>
    </submittedName>
</protein>
<dbReference type="Proteomes" id="UP000005950">
    <property type="component" value="Unassembled WGS sequence"/>
</dbReference>
<organism evidence="1 2">
    <name type="scientific">Holdemania filiformis DSM 12042</name>
    <dbReference type="NCBI Taxonomy" id="545696"/>
    <lineage>
        <taxon>Bacteria</taxon>
        <taxon>Bacillati</taxon>
        <taxon>Bacillota</taxon>
        <taxon>Erysipelotrichia</taxon>
        <taxon>Erysipelotrichales</taxon>
        <taxon>Erysipelotrichaceae</taxon>
        <taxon>Holdemania</taxon>
    </lineage>
</organism>
<proteinExistence type="predicted"/>
<evidence type="ECO:0000313" key="2">
    <source>
        <dbReference type="Proteomes" id="UP000005950"/>
    </source>
</evidence>
<dbReference type="AlphaFoldDB" id="B9YDD7"/>
<dbReference type="EMBL" id="ACCF01000242">
    <property type="protein sequence ID" value="EEF65994.1"/>
    <property type="molecule type" value="Genomic_DNA"/>
</dbReference>
<sequence>MQIDLQEFQSTHRVSNATDIMRRLQSKDAFQSTHRVSNATCFVDDYQFERL</sequence>
<reference evidence="1 2" key="1">
    <citation type="submission" date="2008-12" db="EMBL/GenBank/DDBJ databases">
        <authorList>
            <person name="Fulton L."/>
            <person name="Clifton S."/>
            <person name="Fulton B."/>
            <person name="Xu J."/>
            <person name="Minx P."/>
            <person name="Pepin K.H."/>
            <person name="Johnson M."/>
            <person name="Bhonagiri V."/>
            <person name="Nash W.E."/>
            <person name="Mardis E.R."/>
            <person name="Wilson R.K."/>
        </authorList>
    </citation>
    <scope>NUCLEOTIDE SEQUENCE [LARGE SCALE GENOMIC DNA]</scope>
    <source>
        <strain evidence="1 2">DSM 12042</strain>
    </source>
</reference>